<dbReference type="InterPro" id="IPR001584">
    <property type="entry name" value="Integrase_cat-core"/>
</dbReference>
<dbReference type="Gene3D" id="3.30.420.10">
    <property type="entry name" value="Ribonuclease H-like superfamily/Ribonuclease H"/>
    <property type="match status" value="1"/>
</dbReference>
<dbReference type="NCBIfam" id="NF033516">
    <property type="entry name" value="transpos_IS3"/>
    <property type="match status" value="1"/>
</dbReference>
<dbReference type="OrthoDB" id="342869at2"/>
<dbReference type="InterPro" id="IPR002514">
    <property type="entry name" value="Transposase_8"/>
</dbReference>
<dbReference type="Proteomes" id="UP000310506">
    <property type="component" value="Unassembled WGS sequence"/>
</dbReference>
<keyword evidence="4" id="KW-1185">Reference proteome</keyword>
<gene>
    <name evidence="3" type="ORF">ESZ54_12130</name>
</gene>
<dbReference type="InterPro" id="IPR048020">
    <property type="entry name" value="Transpos_IS3"/>
</dbReference>
<dbReference type="InterPro" id="IPR025948">
    <property type="entry name" value="HTH-like_dom"/>
</dbReference>
<dbReference type="PANTHER" id="PTHR46889:SF7">
    <property type="entry name" value="TRANSPOSASE FOR INSERTION SEQUENCE ELEMENT IS904"/>
    <property type="match status" value="1"/>
</dbReference>
<dbReference type="GO" id="GO:0004803">
    <property type="term" value="F:transposase activity"/>
    <property type="evidence" value="ECO:0007669"/>
    <property type="project" value="InterPro"/>
</dbReference>
<protein>
    <submittedName>
        <fullName evidence="3">IS3 family transposase</fullName>
    </submittedName>
</protein>
<evidence type="ECO:0000313" key="4">
    <source>
        <dbReference type="Proteomes" id="UP000310506"/>
    </source>
</evidence>
<dbReference type="RefSeq" id="WP_136137915.1">
    <property type="nucleotide sequence ID" value="NZ_SDGV01000041.1"/>
</dbReference>
<reference evidence="3 4" key="1">
    <citation type="submission" date="2019-01" db="EMBL/GenBank/DDBJ databases">
        <title>Vagococcus silagei sp. nov. isolated from brewer's grain.</title>
        <authorList>
            <person name="Guu J.-R."/>
        </authorList>
    </citation>
    <scope>NUCLEOTIDE SEQUENCE [LARGE SCALE GENOMIC DNA]</scope>
    <source>
        <strain evidence="3 4">2B-2</strain>
    </source>
</reference>
<dbReference type="PROSITE" id="PS50994">
    <property type="entry name" value="INTEGRASE"/>
    <property type="match status" value="1"/>
</dbReference>
<dbReference type="SUPFAM" id="SSF53098">
    <property type="entry name" value="Ribonuclease H-like"/>
    <property type="match status" value="1"/>
</dbReference>
<comment type="caution">
    <text evidence="3">The sequence shown here is derived from an EMBL/GenBank/DDBJ whole genome shotgun (WGS) entry which is preliminary data.</text>
</comment>
<proteinExistence type="predicted"/>
<dbReference type="GO" id="GO:0015074">
    <property type="term" value="P:DNA integration"/>
    <property type="evidence" value="ECO:0007669"/>
    <property type="project" value="InterPro"/>
</dbReference>
<name>A0A4S3B3H6_9ENTE</name>
<dbReference type="AlphaFoldDB" id="A0A4S3B3H6"/>
<evidence type="ECO:0000313" key="3">
    <source>
        <dbReference type="EMBL" id="THB60113.1"/>
    </source>
</evidence>
<feature type="domain" description="Integrase catalytic" evidence="2">
    <location>
        <begin position="208"/>
        <end position="375"/>
    </location>
</feature>
<dbReference type="SUPFAM" id="SSF46689">
    <property type="entry name" value="Homeodomain-like"/>
    <property type="match status" value="1"/>
</dbReference>
<dbReference type="Pfam" id="PF01527">
    <property type="entry name" value="HTH_Tnp_1"/>
    <property type="match status" value="1"/>
</dbReference>
<dbReference type="InterPro" id="IPR036397">
    <property type="entry name" value="RNaseH_sf"/>
</dbReference>
<dbReference type="GO" id="GO:0003677">
    <property type="term" value="F:DNA binding"/>
    <property type="evidence" value="ECO:0007669"/>
    <property type="project" value="InterPro"/>
</dbReference>
<dbReference type="InterPro" id="IPR009057">
    <property type="entry name" value="Homeodomain-like_sf"/>
</dbReference>
<dbReference type="Pfam" id="PF13333">
    <property type="entry name" value="rve_2"/>
    <property type="match status" value="1"/>
</dbReference>
<dbReference type="InterPro" id="IPR050900">
    <property type="entry name" value="Transposase_IS3/IS150/IS904"/>
</dbReference>
<dbReference type="PANTHER" id="PTHR46889">
    <property type="entry name" value="TRANSPOSASE INSF FOR INSERTION SEQUENCE IS3B-RELATED"/>
    <property type="match status" value="1"/>
</dbReference>
<dbReference type="Gene3D" id="1.10.10.60">
    <property type="entry name" value="Homeodomain-like"/>
    <property type="match status" value="1"/>
</dbReference>
<dbReference type="InterPro" id="IPR012337">
    <property type="entry name" value="RNaseH-like_sf"/>
</dbReference>
<sequence>MTRKKYNTEFKKTIVDFYNAGQSVESLSKEYNIGSTTLYKWIKLYTPNEKTGITEAEVIALKKENAQLKEDNDIPKKGFHHISERISKTKTLEVIQTLASEINVRRACQLFDYPRSSYYEIMSRQESNQAKENKRLKIIIFQIYSKSHRRYGAPKIYQELLKKGIKISLKRVQKLMRELDIRSITVKKWRPSSTNEGIIQERENLLKQDFTTSNINQKWVTDITYIETKTDGFCFLSSIQDLHSKKIIAWSFEKSMTTDLVLDTLNKAINSQKTNQNLIIHSDLGSQYTSDAYQNNIKNIGINHSFSRKGCPYDNAGIESFHASLKKEEVYQKKYHDYSDAKSHLFQYIEGFYNCHRIHSSISYLTPQEMENLSKQSA</sequence>
<organism evidence="3 4">
    <name type="scientific">Vagococcus silagei</name>
    <dbReference type="NCBI Taxonomy" id="2508885"/>
    <lineage>
        <taxon>Bacteria</taxon>
        <taxon>Bacillati</taxon>
        <taxon>Bacillota</taxon>
        <taxon>Bacilli</taxon>
        <taxon>Lactobacillales</taxon>
        <taxon>Enterococcaceae</taxon>
        <taxon>Vagococcus</taxon>
    </lineage>
</organism>
<evidence type="ECO:0000256" key="1">
    <source>
        <dbReference type="ARBA" id="ARBA00002286"/>
    </source>
</evidence>
<dbReference type="Pfam" id="PF00665">
    <property type="entry name" value="rve"/>
    <property type="match status" value="1"/>
</dbReference>
<accession>A0A4S3B3H6</accession>
<dbReference type="EMBL" id="SDGV01000041">
    <property type="protein sequence ID" value="THB60113.1"/>
    <property type="molecule type" value="Genomic_DNA"/>
</dbReference>
<comment type="function">
    <text evidence="1">Involved in the transposition of the insertion sequence.</text>
</comment>
<evidence type="ECO:0000259" key="2">
    <source>
        <dbReference type="PROSITE" id="PS50994"/>
    </source>
</evidence>
<dbReference type="Pfam" id="PF13276">
    <property type="entry name" value="HTH_21"/>
    <property type="match status" value="1"/>
</dbReference>
<dbReference type="GO" id="GO:0006313">
    <property type="term" value="P:DNA transposition"/>
    <property type="evidence" value="ECO:0007669"/>
    <property type="project" value="InterPro"/>
</dbReference>